<organism evidence="2 3">
    <name type="scientific">Corynebacterium kalinowskii</name>
    <dbReference type="NCBI Taxonomy" id="2675216"/>
    <lineage>
        <taxon>Bacteria</taxon>
        <taxon>Bacillati</taxon>
        <taxon>Actinomycetota</taxon>
        <taxon>Actinomycetes</taxon>
        <taxon>Mycobacteriales</taxon>
        <taxon>Corynebacteriaceae</taxon>
        <taxon>Corynebacterium</taxon>
    </lineage>
</organism>
<dbReference type="KEGG" id="ckw:CKALI_10835"/>
<keyword evidence="3" id="KW-1185">Reference proteome</keyword>
<dbReference type="CDD" id="cd02966">
    <property type="entry name" value="TlpA_like_family"/>
    <property type="match status" value="1"/>
</dbReference>
<dbReference type="GO" id="GO:0016209">
    <property type="term" value="F:antioxidant activity"/>
    <property type="evidence" value="ECO:0007669"/>
    <property type="project" value="InterPro"/>
</dbReference>
<proteinExistence type="predicted"/>
<accession>A0A6B8VTS0</accession>
<dbReference type="InterPro" id="IPR013766">
    <property type="entry name" value="Thioredoxin_domain"/>
</dbReference>
<dbReference type="Proteomes" id="UP000427071">
    <property type="component" value="Chromosome"/>
</dbReference>
<evidence type="ECO:0000313" key="2">
    <source>
        <dbReference type="EMBL" id="QGU03017.1"/>
    </source>
</evidence>
<protein>
    <submittedName>
        <fullName evidence="2">Thiol-disulfide oxidoreductase ResA</fullName>
    </submittedName>
</protein>
<dbReference type="InterPro" id="IPR000866">
    <property type="entry name" value="AhpC/TSA"/>
</dbReference>
<dbReference type="InterPro" id="IPR036249">
    <property type="entry name" value="Thioredoxin-like_sf"/>
</dbReference>
<evidence type="ECO:0000313" key="3">
    <source>
        <dbReference type="Proteomes" id="UP000427071"/>
    </source>
</evidence>
<feature type="domain" description="Thioredoxin" evidence="1">
    <location>
        <begin position="26"/>
        <end position="180"/>
    </location>
</feature>
<sequence>MTNTAKWSILTSVLILVALVFAVPRLLAGPEAHEEATAPVATRPDCPVSDIGHVSLPCLGGDAAGSSPKPTVVNVWAWWCKPCREELPLFDALAAQHPEWNVIGVHADTNAANGAALLNELGLQLPSLQDDGNQFAGTFGLPGVVPITVVFDEQGKLVQSFPAVFGSQEELDKAVTEALNRH</sequence>
<name>A0A6B8VTS0_9CORY</name>
<dbReference type="AlphaFoldDB" id="A0A6B8VTS0"/>
<dbReference type="RefSeq" id="WP_156193344.1">
    <property type="nucleotide sequence ID" value="NZ_CP046452.1"/>
</dbReference>
<dbReference type="PANTHER" id="PTHR42852:SF13">
    <property type="entry name" value="PROTEIN DIPZ"/>
    <property type="match status" value="1"/>
</dbReference>
<evidence type="ECO:0000259" key="1">
    <source>
        <dbReference type="PROSITE" id="PS51352"/>
    </source>
</evidence>
<dbReference type="SUPFAM" id="SSF52833">
    <property type="entry name" value="Thioredoxin-like"/>
    <property type="match status" value="1"/>
</dbReference>
<dbReference type="GO" id="GO:0016491">
    <property type="term" value="F:oxidoreductase activity"/>
    <property type="evidence" value="ECO:0007669"/>
    <property type="project" value="InterPro"/>
</dbReference>
<dbReference type="EMBL" id="CP046452">
    <property type="protein sequence ID" value="QGU03017.1"/>
    <property type="molecule type" value="Genomic_DNA"/>
</dbReference>
<dbReference type="Pfam" id="PF00578">
    <property type="entry name" value="AhpC-TSA"/>
    <property type="match status" value="1"/>
</dbReference>
<dbReference type="InterPro" id="IPR050553">
    <property type="entry name" value="Thioredoxin_ResA/DsbE_sf"/>
</dbReference>
<dbReference type="PROSITE" id="PS51352">
    <property type="entry name" value="THIOREDOXIN_2"/>
    <property type="match status" value="1"/>
</dbReference>
<gene>
    <name evidence="2" type="primary">resA2</name>
    <name evidence="2" type="ORF">CKALI_10835</name>
</gene>
<reference evidence="3" key="1">
    <citation type="submission" date="2019-11" db="EMBL/GenBank/DDBJ databases">
        <title>Complete genome sequence of Corynebacterium kalinowskii 1959, a novel Corynebacterium species isolated from soil of a small paddock in Vilsendorf, Germany.</title>
        <authorList>
            <person name="Schaffert L."/>
            <person name="Ruwe M."/>
            <person name="Milse J."/>
            <person name="Hanuschka K."/>
            <person name="Ortseifen V."/>
            <person name="Droste J."/>
            <person name="Brandt D."/>
            <person name="Schlueter L."/>
            <person name="Kutter Y."/>
            <person name="Vinke S."/>
            <person name="Viehoefer P."/>
            <person name="Jacob L."/>
            <person name="Luebke N.-C."/>
            <person name="Schulte-Berndt E."/>
            <person name="Hain C."/>
            <person name="Linder M."/>
            <person name="Schmidt P."/>
            <person name="Wollenschlaeger L."/>
            <person name="Luttermann T."/>
            <person name="Thieme E."/>
            <person name="Hassa J."/>
            <person name="Haak M."/>
            <person name="Wittchen M."/>
            <person name="Mentz A."/>
            <person name="Persicke M."/>
            <person name="Busche T."/>
            <person name="Ruckert C."/>
        </authorList>
    </citation>
    <scope>NUCLEOTIDE SEQUENCE [LARGE SCALE GENOMIC DNA]</scope>
    <source>
        <strain evidence="3">1959</strain>
    </source>
</reference>
<dbReference type="PANTHER" id="PTHR42852">
    <property type="entry name" value="THIOL:DISULFIDE INTERCHANGE PROTEIN DSBE"/>
    <property type="match status" value="1"/>
</dbReference>
<dbReference type="Gene3D" id="3.40.30.10">
    <property type="entry name" value="Glutaredoxin"/>
    <property type="match status" value="1"/>
</dbReference>